<dbReference type="KEGG" id="fjg:BB050_01414"/>
<accession>A0AAC9CYQ5</accession>
<evidence type="ECO:0000256" key="2">
    <source>
        <dbReference type="ARBA" id="ARBA00022737"/>
    </source>
</evidence>
<dbReference type="GO" id="GO:0005975">
    <property type="term" value="P:carbohydrate metabolic process"/>
    <property type="evidence" value="ECO:0007669"/>
    <property type="project" value="UniProtKB-ARBA"/>
</dbReference>
<organism evidence="6 7">
    <name type="scientific">Flavobacterium anhuiense</name>
    <dbReference type="NCBI Taxonomy" id="459526"/>
    <lineage>
        <taxon>Bacteria</taxon>
        <taxon>Pseudomonadati</taxon>
        <taxon>Bacteroidota</taxon>
        <taxon>Flavobacteriia</taxon>
        <taxon>Flavobacteriales</taxon>
        <taxon>Flavobacteriaceae</taxon>
        <taxon>Flavobacterium</taxon>
    </lineage>
</organism>
<proteinExistence type="predicted"/>
<dbReference type="PROSITE" id="PS00626">
    <property type="entry name" value="RCC1_2"/>
    <property type="match status" value="1"/>
</dbReference>
<dbReference type="InterPro" id="IPR000408">
    <property type="entry name" value="Reg_chr_condens"/>
</dbReference>
<dbReference type="Pfam" id="PF13385">
    <property type="entry name" value="Laminin_G_3"/>
    <property type="match status" value="1"/>
</dbReference>
<dbReference type="InterPro" id="IPR026444">
    <property type="entry name" value="Secre_tail"/>
</dbReference>
<dbReference type="Gene3D" id="2.60.120.200">
    <property type="match status" value="1"/>
</dbReference>
<feature type="domain" description="RCC1-like" evidence="5">
    <location>
        <begin position="62"/>
        <end position="309"/>
    </location>
</feature>
<protein>
    <submittedName>
        <fullName evidence="6">Internalin-J</fullName>
    </submittedName>
</protein>
<dbReference type="PROSITE" id="PS50012">
    <property type="entry name" value="RCC1_3"/>
    <property type="match status" value="7"/>
</dbReference>
<keyword evidence="2" id="KW-0677">Repeat</keyword>
<evidence type="ECO:0000259" key="5">
    <source>
        <dbReference type="Pfam" id="PF25390"/>
    </source>
</evidence>
<evidence type="ECO:0000256" key="1">
    <source>
        <dbReference type="ARBA" id="ARBA00022729"/>
    </source>
</evidence>
<dbReference type="Gene3D" id="3.80.10.10">
    <property type="entry name" value="Ribonuclease Inhibitor"/>
    <property type="match status" value="3"/>
</dbReference>
<dbReference type="PANTHER" id="PTHR22872:SF9">
    <property type="entry name" value="X-LINKED RETINITIS PIGMENTOSA GTPASE REGULATOR"/>
    <property type="match status" value="1"/>
</dbReference>
<dbReference type="SUPFAM" id="SSF50985">
    <property type="entry name" value="RCC1/BLIP-II"/>
    <property type="match status" value="2"/>
</dbReference>
<dbReference type="GO" id="GO:0004553">
    <property type="term" value="F:hydrolase activity, hydrolyzing O-glycosyl compounds"/>
    <property type="evidence" value="ECO:0007669"/>
    <property type="project" value="UniProtKB-ARBA"/>
</dbReference>
<dbReference type="SUPFAM" id="SSF49899">
    <property type="entry name" value="Concanavalin A-like lectins/glucanases"/>
    <property type="match status" value="1"/>
</dbReference>
<feature type="domain" description="Ig-like" evidence="4">
    <location>
        <begin position="581"/>
        <end position="633"/>
    </location>
</feature>
<dbReference type="InterPro" id="IPR032675">
    <property type="entry name" value="LRR_dom_sf"/>
</dbReference>
<dbReference type="InterPro" id="IPR051625">
    <property type="entry name" value="Signaling_Regulatory_Domain"/>
</dbReference>
<dbReference type="Pfam" id="PF00415">
    <property type="entry name" value="RCC1"/>
    <property type="match status" value="1"/>
</dbReference>
<dbReference type="InterPro" id="IPR044023">
    <property type="entry name" value="Ig_7"/>
</dbReference>
<dbReference type="InterPro" id="IPR058923">
    <property type="entry name" value="RCC1-like_dom"/>
</dbReference>
<dbReference type="Pfam" id="PF19081">
    <property type="entry name" value="Ig_7"/>
    <property type="match status" value="1"/>
</dbReference>
<dbReference type="EMBL" id="CP016907">
    <property type="protein sequence ID" value="AOC94544.1"/>
    <property type="molecule type" value="Genomic_DNA"/>
</dbReference>
<dbReference type="Pfam" id="PF25390">
    <property type="entry name" value="WD40_RLD"/>
    <property type="match status" value="1"/>
</dbReference>
<dbReference type="PRINTS" id="PR00633">
    <property type="entry name" value="RCCNDNSATION"/>
</dbReference>
<dbReference type="Proteomes" id="UP000093276">
    <property type="component" value="Chromosome"/>
</dbReference>
<dbReference type="Gene3D" id="2.130.10.30">
    <property type="entry name" value="Regulator of chromosome condensation 1/beta-lactamase-inhibitor protein II"/>
    <property type="match status" value="2"/>
</dbReference>
<dbReference type="InterPro" id="IPR009091">
    <property type="entry name" value="RCC1/BLIP-II"/>
</dbReference>
<sequence>MHNYSDKIYEQTYQNKRFVAVFSRFFNLNSSHQLINPNIYSMRKILLLILILSFLQINAQCWQTVTSGYSYNAALQTDNSLWSWGSNKDGQSGDGTLLNNSSPKKIGKDTDWKTVVTGTNHTVALKKDGSLWAWGNNKYGQLGDGTSVNKSIPTRIGSATDWQTITAGNQYTVALKKDGTLWAWGDNYFGQLGNGNSSDPSIPTQVGTDKDWKTITVGYFHTIALKTDGSLWTWGGNDDGQLGDGTVTKSYSPKKVGTDTDWKTICGGGSHTLAIKTDGSLWAWGQNTYGELGNGTTINSSIPTKIGTSTDWKTLGAAGDHSIAIKTDGSLWTWGYNSHNELGNGTYSNSLTPVQIGSGKSWQAVTAGWYYTTAVSTDGVMWTFGDNADGQLGDGTTVNKNVPVIVPCSDMLSLNINVVNVTCLGMHNGSATAIVGGGTAPYTYLWSNGGTGSSVKDLAPGTYTCKATDASSLTTIIAFTITEPNPIFFTATSVDACNGNNGSITIIANGGTKPYQYSISSPFYQSSNIFTGLSAGNYDVLVRDANGCIFLSSITISNNNTAPPIANSQIFDEGATVANLVASGTNIKWYADPISSNVLSSSTVLQTGTYYASQTINGCESSSRLAISITIKPIQIEDKIPTNGLIAYFPFSGNANDVSGNNSNGSVAGAVLTTDRFGNSNSAYSFNGTGSYIDATIASIPQGNAARTISGWFKTNTPNPGENGDVCIFNYGALSRFQRFGLTVYSKGYLETSTGPNAIGDDFYVNNFNYLSNDWYFFAITYNGTKVSLYVNGVFVSEKNVALNTTNNLFRIGRRISGDTTNEYFKGEIDDIGIWNRVLTPEEISALYTPGEQPAYTLIPDPNFEQKLINLGIDRFPLDGKIHTSNINTLTSLDVSKSNISDLTGIQDFVALTDLNCSQNSLTTLNVSKNTALTTLDCNTNRITSLDVSNNIALLNLICYSNQLTSLNVKANTALTKLDSGSNQYTSLDVSSNTALTFLGCNTSQLTRLDVSNNTALNLLDCRENKLTSLDVSQITTLTELYCQSNQLTNLNLSKNKALEFVNCSKNQLTTLDVSVNTSLVGLYPNSNQLTSLNLKNGNNNKLVYLNFTNNPSLTCIQVDDVAYANANWSSKKDLTANFNANCNDGYTLIPDLNFEKALIAKGTDSGTPDGRVLTSKVASVTELFIMNKSITSLSGIEDFKSIKTLFCDGNQITSIDLSNNIALEDLSIGDNQLTALDVSKNIALKSLYFHNNQLDSINVSKNTALRWLYMTGNKVKDLNVSKNTALVHLTCSSNLLTTLDLSQNKALEDLICDHNQLTELDISKNILLNGLYCNSNKLNVLNTSKNTNLVRIECDSNKITRLDTSNNLLLSGLNCNSNLLTSLDISKNTALDYLKCASNQLINLNLKNGNNTKFINTTMVDNLKNNQKLTCIQVDDVAYANKNWMNAKDSWATYNTTCAVEYVALLDTNFEQRLIDLGIDTDGPNGKITVADATSITSLDLSNSNIKNLTGIEYFTSLTTLDISNNQITSLDVSNNLLLETLNASSNQLTTLDLSKNTRLRIVYVVNNPLVYLNLRNGNNANFILPSNTGKKSAAALYTTFLGLTSLSCIQVDDENYSNANWSNIKESTTTYSNTCKSLGIDKSEFSQVIVYPNPTKGEINISNIALDKATVYNSLGQLVKSFTLNNANTNNTIDLSGLPRGVYYVYLITGDAASAKKVIIE</sequence>
<dbReference type="Pfam" id="PF18962">
    <property type="entry name" value="Por_Secre_tail"/>
    <property type="match status" value="1"/>
</dbReference>
<evidence type="ECO:0000259" key="3">
    <source>
        <dbReference type="Pfam" id="PF18962"/>
    </source>
</evidence>
<evidence type="ECO:0000313" key="7">
    <source>
        <dbReference type="Proteomes" id="UP000093276"/>
    </source>
</evidence>
<dbReference type="InterPro" id="IPR001611">
    <property type="entry name" value="Leu-rich_rpt"/>
</dbReference>
<feature type="domain" description="Secretion system C-terminal sorting" evidence="3">
    <location>
        <begin position="1652"/>
        <end position="1722"/>
    </location>
</feature>
<dbReference type="NCBIfam" id="TIGR04183">
    <property type="entry name" value="Por_Secre_tail"/>
    <property type="match status" value="1"/>
</dbReference>
<dbReference type="Pfam" id="PF13573">
    <property type="entry name" value="SprB"/>
    <property type="match status" value="2"/>
</dbReference>
<dbReference type="SUPFAM" id="SSF52075">
    <property type="entry name" value="Outer arm dynein light chain 1"/>
    <property type="match status" value="1"/>
</dbReference>
<reference evidence="6 7" key="1">
    <citation type="submission" date="2016-08" db="EMBL/GenBank/DDBJ databases">
        <title>Complete genome sequence of Flavobacterium johnsoniae strain GSE09, a volatile-producing biocontrol agent isolated from cucumber (Cucumis sativus).</title>
        <authorList>
            <person name="Jeong J.-J."/>
            <person name="Oh J.Y."/>
            <person name="Jim Y.J."/>
            <person name="Sang M.K."/>
            <person name="Kim K.D."/>
        </authorList>
    </citation>
    <scope>NUCLEOTIDE SEQUENCE [LARGE SCALE GENOMIC DNA]</scope>
    <source>
        <strain evidence="6 7">GSE09</strain>
    </source>
</reference>
<dbReference type="Gene3D" id="2.60.40.740">
    <property type="match status" value="1"/>
</dbReference>
<dbReference type="SUPFAM" id="SSF52058">
    <property type="entry name" value="L domain-like"/>
    <property type="match status" value="2"/>
</dbReference>
<keyword evidence="1" id="KW-0732">Signal</keyword>
<evidence type="ECO:0000259" key="4">
    <source>
        <dbReference type="Pfam" id="PF19081"/>
    </source>
</evidence>
<dbReference type="PROSITE" id="PS51450">
    <property type="entry name" value="LRR"/>
    <property type="match status" value="1"/>
</dbReference>
<evidence type="ECO:0000313" key="6">
    <source>
        <dbReference type="EMBL" id="AOC94544.1"/>
    </source>
</evidence>
<dbReference type="PANTHER" id="PTHR22872">
    <property type="entry name" value="BTK-BINDING PROTEIN-RELATED"/>
    <property type="match status" value="1"/>
</dbReference>
<dbReference type="InterPro" id="IPR013320">
    <property type="entry name" value="ConA-like_dom_sf"/>
</dbReference>
<gene>
    <name evidence="6" type="primary">inlJ_1</name>
    <name evidence="6" type="ORF">BB050_01414</name>
</gene>
<name>A0AAC9CYQ5_9FLAO</name>
<dbReference type="InterPro" id="IPR025667">
    <property type="entry name" value="SprB_repeat"/>
</dbReference>